<evidence type="ECO:0000256" key="3">
    <source>
        <dbReference type="ARBA" id="ARBA00022475"/>
    </source>
</evidence>
<evidence type="ECO:0000259" key="12">
    <source>
        <dbReference type="PROSITE" id="PS50041"/>
    </source>
</evidence>
<feature type="domain" description="C-type lectin" evidence="12">
    <location>
        <begin position="24"/>
        <end position="163"/>
    </location>
</feature>
<dbReference type="PROSITE" id="PS00022">
    <property type="entry name" value="EGF_1"/>
    <property type="match status" value="1"/>
</dbReference>
<dbReference type="SMART" id="SM00034">
    <property type="entry name" value="CLECT"/>
    <property type="match status" value="1"/>
</dbReference>
<keyword evidence="7 9" id="KW-1015">Disulfide bond</keyword>
<evidence type="ECO:0000313" key="13">
    <source>
        <dbReference type="EMBL" id="CAF0759418.1"/>
    </source>
</evidence>
<dbReference type="Pfam" id="PF14752">
    <property type="entry name" value="RBP_receptor"/>
    <property type="match status" value="1"/>
</dbReference>
<keyword evidence="2" id="KW-0813">Transport</keyword>
<keyword evidence="8" id="KW-0675">Receptor</keyword>
<feature type="transmembrane region" description="Helical" evidence="10">
    <location>
        <begin position="330"/>
        <end position="351"/>
    </location>
</feature>
<evidence type="ECO:0000256" key="8">
    <source>
        <dbReference type="ARBA" id="ARBA00023170"/>
    </source>
</evidence>
<dbReference type="Proteomes" id="UP000677228">
    <property type="component" value="Unassembled WGS sequence"/>
</dbReference>
<dbReference type="GO" id="GO:0038023">
    <property type="term" value="F:signaling receptor activity"/>
    <property type="evidence" value="ECO:0007669"/>
    <property type="project" value="InterPro"/>
</dbReference>
<feature type="transmembrane region" description="Helical" evidence="10">
    <location>
        <begin position="208"/>
        <end position="228"/>
    </location>
</feature>
<dbReference type="AlphaFoldDB" id="A0A8S2GN32"/>
<evidence type="ECO:0000256" key="4">
    <source>
        <dbReference type="ARBA" id="ARBA00022692"/>
    </source>
</evidence>
<proteinExistence type="predicted"/>
<evidence type="ECO:0000256" key="2">
    <source>
        <dbReference type="ARBA" id="ARBA00022448"/>
    </source>
</evidence>
<feature type="transmembrane region" description="Helical" evidence="10">
    <location>
        <begin position="767"/>
        <end position="786"/>
    </location>
</feature>
<keyword evidence="3" id="KW-1003">Cell membrane</keyword>
<dbReference type="InterPro" id="IPR000152">
    <property type="entry name" value="EGF-type_Asp/Asn_hydroxyl_site"/>
</dbReference>
<comment type="caution">
    <text evidence="9">Lacks conserved residue(s) required for the propagation of feature annotation.</text>
</comment>
<evidence type="ECO:0000256" key="9">
    <source>
        <dbReference type="PROSITE-ProRule" id="PRU00076"/>
    </source>
</evidence>
<feature type="domain" description="EGF-like" evidence="11">
    <location>
        <begin position="165"/>
        <end position="202"/>
    </location>
</feature>
<feature type="transmembrane region" description="Helical" evidence="10">
    <location>
        <begin position="418"/>
        <end position="435"/>
    </location>
</feature>
<feature type="disulfide bond" evidence="9">
    <location>
        <begin position="192"/>
        <end position="201"/>
    </location>
</feature>
<dbReference type="PANTHER" id="PTHR21444">
    <property type="entry name" value="COILED-COIL DOMAIN-CONTAINING PROTEIN 180"/>
    <property type="match status" value="1"/>
</dbReference>
<dbReference type="PROSITE" id="PS50041">
    <property type="entry name" value="C_TYPE_LECTIN_2"/>
    <property type="match status" value="1"/>
</dbReference>
<dbReference type="GO" id="GO:0071939">
    <property type="term" value="P:vitamin A import into cell"/>
    <property type="evidence" value="ECO:0007669"/>
    <property type="project" value="TreeGrafter"/>
</dbReference>
<dbReference type="EMBL" id="CAJNOK010000528">
    <property type="protein sequence ID" value="CAF0759418.1"/>
    <property type="molecule type" value="Genomic_DNA"/>
</dbReference>
<dbReference type="InterPro" id="IPR016187">
    <property type="entry name" value="CTDL_fold"/>
</dbReference>
<dbReference type="InterPro" id="IPR026612">
    <property type="entry name" value="STRA6-like"/>
</dbReference>
<dbReference type="CDD" id="cd00054">
    <property type="entry name" value="EGF_CA"/>
    <property type="match status" value="1"/>
</dbReference>
<evidence type="ECO:0000256" key="7">
    <source>
        <dbReference type="ARBA" id="ARBA00023157"/>
    </source>
</evidence>
<protein>
    <recommendedName>
        <fullName evidence="16">C-type lectin domain-containing protein</fullName>
    </recommendedName>
</protein>
<feature type="transmembrane region" description="Helical" evidence="10">
    <location>
        <begin position="933"/>
        <end position="957"/>
    </location>
</feature>
<dbReference type="GO" id="GO:0034632">
    <property type="term" value="F:retinol transmembrane transporter activity"/>
    <property type="evidence" value="ECO:0007669"/>
    <property type="project" value="InterPro"/>
</dbReference>
<keyword evidence="5 10" id="KW-1133">Transmembrane helix</keyword>
<dbReference type="Gene3D" id="3.10.100.10">
    <property type="entry name" value="Mannose-Binding Protein A, subunit A"/>
    <property type="match status" value="1"/>
</dbReference>
<dbReference type="PROSITE" id="PS50026">
    <property type="entry name" value="EGF_3"/>
    <property type="match status" value="1"/>
</dbReference>
<evidence type="ECO:0000256" key="1">
    <source>
        <dbReference type="ARBA" id="ARBA00004651"/>
    </source>
</evidence>
<feature type="transmembrane region" description="Helical" evidence="10">
    <location>
        <begin position="827"/>
        <end position="850"/>
    </location>
</feature>
<dbReference type="CDD" id="cd00037">
    <property type="entry name" value="CLECT"/>
    <property type="match status" value="1"/>
</dbReference>
<dbReference type="SUPFAM" id="SSF56436">
    <property type="entry name" value="C-type lectin-like"/>
    <property type="match status" value="1"/>
</dbReference>
<dbReference type="InterPro" id="IPR016186">
    <property type="entry name" value="C-type_lectin-like/link_sf"/>
</dbReference>
<evidence type="ECO:0000313" key="14">
    <source>
        <dbReference type="EMBL" id="CAF3539089.1"/>
    </source>
</evidence>
<evidence type="ECO:0008006" key="16">
    <source>
        <dbReference type="Google" id="ProtNLM"/>
    </source>
</evidence>
<dbReference type="InterPro" id="IPR000742">
    <property type="entry name" value="EGF"/>
</dbReference>
<name>A0A8S2GN32_9BILA</name>
<organism evidence="14 15">
    <name type="scientific">Didymodactylos carnosus</name>
    <dbReference type="NCBI Taxonomy" id="1234261"/>
    <lineage>
        <taxon>Eukaryota</taxon>
        <taxon>Metazoa</taxon>
        <taxon>Spiralia</taxon>
        <taxon>Gnathifera</taxon>
        <taxon>Rotifera</taxon>
        <taxon>Eurotatoria</taxon>
        <taxon>Bdelloidea</taxon>
        <taxon>Philodinida</taxon>
        <taxon>Philodinidae</taxon>
        <taxon>Didymodactylos</taxon>
    </lineage>
</organism>
<comment type="caution">
    <text evidence="14">The sequence shown here is derived from an EMBL/GenBank/DDBJ whole genome shotgun (WGS) entry which is preliminary data.</text>
</comment>
<dbReference type="PROSITE" id="PS00010">
    <property type="entry name" value="ASX_HYDROXYL"/>
    <property type="match status" value="1"/>
</dbReference>
<evidence type="ECO:0000313" key="15">
    <source>
        <dbReference type="Proteomes" id="UP000682733"/>
    </source>
</evidence>
<feature type="transmembrane region" description="Helical" evidence="10">
    <location>
        <begin position="862"/>
        <end position="885"/>
    </location>
</feature>
<evidence type="ECO:0000259" key="11">
    <source>
        <dbReference type="PROSITE" id="PS50026"/>
    </source>
</evidence>
<dbReference type="PANTHER" id="PTHR21444:SF15">
    <property type="entry name" value="RECEPTOR FOR RETINOL UPTAKE STRA6"/>
    <property type="match status" value="1"/>
</dbReference>
<accession>A0A8S2GN32</accession>
<reference evidence="14" key="1">
    <citation type="submission" date="2021-02" db="EMBL/GenBank/DDBJ databases">
        <authorList>
            <person name="Nowell W R."/>
        </authorList>
    </citation>
    <scope>NUCLEOTIDE SEQUENCE</scope>
</reference>
<keyword evidence="4 10" id="KW-0812">Transmembrane</keyword>
<comment type="subcellular location">
    <subcellularLocation>
        <location evidence="1">Cell membrane</location>
        <topology evidence="1">Multi-pass membrane protein</topology>
    </subcellularLocation>
</comment>
<gene>
    <name evidence="13" type="ORF">OVA965_LOCUS2468</name>
    <name evidence="14" type="ORF">TMI583_LOCUS2468</name>
</gene>
<evidence type="ECO:0000256" key="10">
    <source>
        <dbReference type="SAM" id="Phobius"/>
    </source>
</evidence>
<dbReference type="EMBL" id="CAJOBA010000528">
    <property type="protein sequence ID" value="CAF3539089.1"/>
    <property type="molecule type" value="Genomic_DNA"/>
</dbReference>
<keyword evidence="6 10" id="KW-0472">Membrane</keyword>
<dbReference type="InterPro" id="IPR001304">
    <property type="entry name" value="C-type_lectin-like"/>
</dbReference>
<dbReference type="GO" id="GO:0005886">
    <property type="term" value="C:plasma membrane"/>
    <property type="evidence" value="ECO:0007669"/>
    <property type="project" value="UniProtKB-SubCell"/>
</dbReference>
<dbReference type="Proteomes" id="UP000682733">
    <property type="component" value="Unassembled WGS sequence"/>
</dbReference>
<feature type="transmembrane region" description="Helical" evidence="10">
    <location>
        <begin position="699"/>
        <end position="723"/>
    </location>
</feature>
<sequence length="1172" mass="137247">MLSVPQPRQYYCKDFGQSSLLFAYRGFCYSVTSELVPWTQAVNYCQQHFHNVSHQQASLLIFDEENSNDEFQYIKQIFMSYNQSATKLSASIGFSYQNNTWIWLDGRKVDFRETPPSIYATKNSIFPYEQLMCGIIELRRLPNETKFGLMQQECLTPERVFCKLEVDYCFENDKCGLNGVCSNEDGEFRCECAFLYDGVYCDEYSSEAIQVIIASLFVGLACIVIAVCKKAQQIQNKTFIMKHYEQNDVAARDHLLNLNDNKSLNKFKQIGSICFQKFPKWIHHSSLSTSSLQDSCSKPSLPPSIPHLNHLKQSCHRSNRHRTKTKTSNGLLTFVQSFLTVAVAGVAIVYICVRRTSSIYDYDQQYSKQQHNHSLLKLKDSIGLKSSNDENRTVITPIIMKKSYICRLIGSNYVNQNVFMLPFSALLTFILFLLYQTIQQASSVSIHHHHHQYRWFFQRLKFPIILNPFQKTDRFHTVILFGVISNQIINLLIEVLLKPQTDIRLGILFDLIRRLGLVILCGARYFPILISLNVHCLTSTFLTSLFITFDLGLSVYCEAHCIQSLNDHLSSTISMIHSSSRVQLDIARIHYVLAKCLPHYVALAHIMARFYTLTLKHFLYLCKGNERWSHNYKKSTINTNTMYNTISKEFDNDWYYTKSLMKHGSMPNYYLYTSQLQTQSKTFKEILHKFYKPRPYFRYSLLVLFTYTVSFLVLYYLTCLLIFSSTFTLRLLMTVTGNILMKLIQLSPITINIQTANFEKLTFTNEIFISAFISAFIYIIQLLLGLKQYQLHMLKYYRGAYDKQYHLDNSSSVLAKSFHYSGYQVGYLAYGFVIINYIVFIICLFLRLLFIHPLLIKFVVKFIAPLFILYALKHVIIYCLTRYFFSHLLKSTATTTTTVEDNTQQSSIYCTPDLVTHQEHQQYLFSLENRHAYFLFVYFNFFFDCFLGIISCIIRLFKSTIAVILYMPRLDYSIFGRTLEQYDVGYTSYISYIYVESIHTHPILISFTQIVYMNILKQRLEKITEYDRKKQRIKFKWLIAYTLLKNLSLITTRKQSRKQRQLLISSSLNRTIIDSTTNSGEKQHIIMEPFNSRTVPFHPSQPSQIFWSGDYYLESIDERYRRTYKRCSPLNEPQLGQDDSDTREKYLRNLFIEYFQNRKSEADKTGNGNNQH</sequence>
<keyword evidence="9" id="KW-0245">EGF-like domain</keyword>
<evidence type="ECO:0000256" key="5">
    <source>
        <dbReference type="ARBA" id="ARBA00022989"/>
    </source>
</evidence>
<evidence type="ECO:0000256" key="6">
    <source>
        <dbReference type="ARBA" id="ARBA00023136"/>
    </source>
</evidence>